<sequence>MKWKIEAIIIALGIFLCGNAIKNGIKSFTENSRTIEVRGLSEKEVKADRATWNITFNASGDNLKALYTQIKQTEETIVEFLHSNKIDDKDIYRNPASVYDKMNDRYLSDSNKAPRYNVTKTITVSTSNVDAVYQTVNKQEQLLAKGIVLVNEYNSINYEFTGLNSIKPTMIEEATKAAREAADKFAKDSESKLGKIQTARQGQFSISDRDANTPYIKKVRVVTYINYYLKD</sequence>
<dbReference type="PIRSF" id="PIRSF029033">
    <property type="entry name" value="UCP029033"/>
    <property type="match status" value="1"/>
</dbReference>
<reference evidence="1" key="2">
    <citation type="submission" date="2021-04" db="EMBL/GenBank/DDBJ databases">
        <authorList>
            <person name="Gilroy R."/>
        </authorList>
    </citation>
    <scope>NUCLEOTIDE SEQUENCE</scope>
    <source>
        <strain evidence="1">MalCec1-1739</strain>
    </source>
</reference>
<accession>A0A9D2UH41</accession>
<gene>
    <name evidence="1" type="ORF">IAA93_00640</name>
</gene>
<dbReference type="Proteomes" id="UP000787625">
    <property type="component" value="Unassembled WGS sequence"/>
</dbReference>
<comment type="caution">
    <text evidence="1">The sequence shown here is derived from an EMBL/GenBank/DDBJ whole genome shotgun (WGS) entry which is preliminary data.</text>
</comment>
<dbReference type="InterPro" id="IPR007497">
    <property type="entry name" value="SIMPL/DUF541"/>
</dbReference>
<dbReference type="GO" id="GO:0006974">
    <property type="term" value="P:DNA damage response"/>
    <property type="evidence" value="ECO:0007669"/>
    <property type="project" value="TreeGrafter"/>
</dbReference>
<dbReference type="AlphaFoldDB" id="A0A9D2UH41"/>
<dbReference type="InterPro" id="IPR052022">
    <property type="entry name" value="26kDa_periplasmic_antigen"/>
</dbReference>
<dbReference type="PANTHER" id="PTHR34387">
    <property type="entry name" value="SLR1258 PROTEIN"/>
    <property type="match status" value="1"/>
</dbReference>
<dbReference type="InterPro" id="IPR016907">
    <property type="entry name" value="UCP029033"/>
</dbReference>
<dbReference type="EMBL" id="DWUP01000011">
    <property type="protein sequence ID" value="HJD52226.1"/>
    <property type="molecule type" value="Genomic_DNA"/>
</dbReference>
<dbReference type="PANTHER" id="PTHR34387:SF2">
    <property type="entry name" value="SLR1258 PROTEIN"/>
    <property type="match status" value="1"/>
</dbReference>
<name>A0A9D2UH41_9BACT</name>
<evidence type="ECO:0000313" key="2">
    <source>
        <dbReference type="Proteomes" id="UP000787625"/>
    </source>
</evidence>
<dbReference type="Gene3D" id="3.30.70.2970">
    <property type="entry name" value="Protein of unknown function (DUF541), domain 2"/>
    <property type="match status" value="1"/>
</dbReference>
<reference evidence="1" key="1">
    <citation type="journal article" date="2021" name="PeerJ">
        <title>Extensive microbial diversity within the chicken gut microbiome revealed by metagenomics and culture.</title>
        <authorList>
            <person name="Gilroy R."/>
            <person name="Ravi A."/>
            <person name="Getino M."/>
            <person name="Pursley I."/>
            <person name="Horton D.L."/>
            <person name="Alikhan N.F."/>
            <person name="Baker D."/>
            <person name="Gharbi K."/>
            <person name="Hall N."/>
            <person name="Watson M."/>
            <person name="Adriaenssens E.M."/>
            <person name="Foster-Nyarko E."/>
            <person name="Jarju S."/>
            <person name="Secka A."/>
            <person name="Antonio M."/>
            <person name="Oren A."/>
            <person name="Chaudhuri R.R."/>
            <person name="La Ragione R."/>
            <person name="Hildebrand F."/>
            <person name="Pallen M.J."/>
        </authorList>
    </citation>
    <scope>NUCLEOTIDE SEQUENCE</scope>
    <source>
        <strain evidence="1">MalCec1-1739</strain>
    </source>
</reference>
<organism evidence="1 2">
    <name type="scientific">Candidatus Avibacteroides avistercoris</name>
    <dbReference type="NCBI Taxonomy" id="2840690"/>
    <lineage>
        <taxon>Bacteria</taxon>
        <taxon>Pseudomonadati</taxon>
        <taxon>Bacteroidota</taxon>
        <taxon>Bacteroidia</taxon>
        <taxon>Bacteroidales</taxon>
        <taxon>Bacteroidaceae</taxon>
        <taxon>Bacteroidaceae incertae sedis</taxon>
        <taxon>Candidatus Avibacteroides</taxon>
    </lineage>
</organism>
<proteinExistence type="predicted"/>
<evidence type="ECO:0000313" key="1">
    <source>
        <dbReference type="EMBL" id="HJD52226.1"/>
    </source>
</evidence>
<protein>
    <submittedName>
        <fullName evidence="1">SIMPL domain-containing protein</fullName>
    </submittedName>
</protein>
<dbReference type="Pfam" id="PF04402">
    <property type="entry name" value="SIMPL"/>
    <property type="match status" value="1"/>
</dbReference>